<dbReference type="Proteomes" id="UP000011083">
    <property type="component" value="Unassembled WGS sequence"/>
</dbReference>
<name>L8GDK0_ACACF</name>
<protein>
    <submittedName>
        <fullName evidence="1">Uncharacterized protein</fullName>
    </submittedName>
</protein>
<proteinExistence type="predicted"/>
<dbReference type="VEuPathDB" id="AmoebaDB:ACA1_108560"/>
<dbReference type="GeneID" id="14911207"/>
<evidence type="ECO:0000313" key="2">
    <source>
        <dbReference type="Proteomes" id="UP000011083"/>
    </source>
</evidence>
<gene>
    <name evidence="1" type="ORF">ACA1_108560</name>
</gene>
<organism evidence="1 2">
    <name type="scientific">Acanthamoeba castellanii (strain ATCC 30010 / Neff)</name>
    <dbReference type="NCBI Taxonomy" id="1257118"/>
    <lineage>
        <taxon>Eukaryota</taxon>
        <taxon>Amoebozoa</taxon>
        <taxon>Discosea</taxon>
        <taxon>Longamoebia</taxon>
        <taxon>Centramoebida</taxon>
        <taxon>Acanthamoebidae</taxon>
        <taxon>Acanthamoeba</taxon>
    </lineage>
</organism>
<dbReference type="EMBL" id="KB008174">
    <property type="protein sequence ID" value="ELR10798.1"/>
    <property type="molecule type" value="Genomic_DNA"/>
</dbReference>
<keyword evidence="2" id="KW-1185">Reference proteome</keyword>
<dbReference type="RefSeq" id="XP_004332811.1">
    <property type="nucleotide sequence ID" value="XM_004332763.1"/>
</dbReference>
<sequence>MWLFNDVHKGFEDHAYMNDLDGMINDFYCWLFAHQIDFAFDLDKEHKQMKEEMQRKIACDKYEASSMLMMLALSAQDQYSSEYEMHVEEEKEEKEEGEVVAEAASLLMEVHGLDAEMILACAMHVLGGYKGLILFGDSPNTKALAFTINNSPKELIHWHFNKHINHLITFKPSSQILYMSHVAGTGDMELFCPTCYFKMTNALFFSGHDPLGLLFGLLPSHNLQ</sequence>
<reference evidence="1 2" key="1">
    <citation type="journal article" date="2013" name="Genome Biol.">
        <title>Genome of Acanthamoeba castellanii highlights extensive lateral gene transfer and early evolution of tyrosine kinase signaling.</title>
        <authorList>
            <person name="Clarke M."/>
            <person name="Lohan A.J."/>
            <person name="Liu B."/>
            <person name="Lagkouvardos I."/>
            <person name="Roy S."/>
            <person name="Zafar N."/>
            <person name="Bertelli C."/>
            <person name="Schilde C."/>
            <person name="Kianianmomeni A."/>
            <person name="Burglin T.R."/>
            <person name="Frech C."/>
            <person name="Turcotte B."/>
            <person name="Kopec K.O."/>
            <person name="Synnott J.M."/>
            <person name="Choo C."/>
            <person name="Paponov I."/>
            <person name="Finkler A."/>
            <person name="Soon Heng Tan C."/>
            <person name="Hutchins A.P."/>
            <person name="Weinmeier T."/>
            <person name="Rattei T."/>
            <person name="Chu J.S."/>
            <person name="Gimenez G."/>
            <person name="Irimia M."/>
            <person name="Rigden D.J."/>
            <person name="Fitzpatrick D.A."/>
            <person name="Lorenzo-Morales J."/>
            <person name="Bateman A."/>
            <person name="Chiu C.H."/>
            <person name="Tang P."/>
            <person name="Hegemann P."/>
            <person name="Fromm H."/>
            <person name="Raoult D."/>
            <person name="Greub G."/>
            <person name="Miranda-Saavedra D."/>
            <person name="Chen N."/>
            <person name="Nash P."/>
            <person name="Ginger M.L."/>
            <person name="Horn M."/>
            <person name="Schaap P."/>
            <person name="Caler L."/>
            <person name="Loftus B."/>
        </authorList>
    </citation>
    <scope>NUCLEOTIDE SEQUENCE [LARGE SCALE GENOMIC DNA]</scope>
    <source>
        <strain evidence="1 2">Neff</strain>
    </source>
</reference>
<dbReference type="KEGG" id="acan:ACA1_108560"/>
<evidence type="ECO:0000313" key="1">
    <source>
        <dbReference type="EMBL" id="ELR10798.1"/>
    </source>
</evidence>
<dbReference type="AlphaFoldDB" id="L8GDK0"/>
<accession>L8GDK0</accession>